<dbReference type="EMBL" id="RXGB01000750">
    <property type="protein sequence ID" value="TMX01889.1"/>
    <property type="molecule type" value="Genomic_DNA"/>
</dbReference>
<sequence>MNSRRNATQSLEEEIVNASAPPHGDQVPPVEEEAYMEQASVNPPLLMDGDIRDDRRKLDQACTYHAQAMTDQANREIIPDPYQQFTHMASHLTDFTHMNPLTLYGLNVVYWVFHKDYRSSWGDSMTWEIFTKAFIDRFFLRDMREAKVVDFIKLL</sequence>
<evidence type="ECO:0000313" key="2">
    <source>
        <dbReference type="EMBL" id="TMX01889.1"/>
    </source>
</evidence>
<evidence type="ECO:0000256" key="1">
    <source>
        <dbReference type="SAM" id="MobiDB-lite"/>
    </source>
</evidence>
<dbReference type="AlphaFoldDB" id="A0A6N2C5V4"/>
<feature type="region of interest" description="Disordered" evidence="1">
    <location>
        <begin position="1"/>
        <end position="28"/>
    </location>
</feature>
<organism evidence="2">
    <name type="scientific">Solanum chilense</name>
    <name type="common">Tomato</name>
    <name type="synonym">Lycopersicon chilense</name>
    <dbReference type="NCBI Taxonomy" id="4083"/>
    <lineage>
        <taxon>Eukaryota</taxon>
        <taxon>Viridiplantae</taxon>
        <taxon>Streptophyta</taxon>
        <taxon>Embryophyta</taxon>
        <taxon>Tracheophyta</taxon>
        <taxon>Spermatophyta</taxon>
        <taxon>Magnoliopsida</taxon>
        <taxon>eudicotyledons</taxon>
        <taxon>Gunneridae</taxon>
        <taxon>Pentapetalae</taxon>
        <taxon>asterids</taxon>
        <taxon>lamiids</taxon>
        <taxon>Solanales</taxon>
        <taxon>Solanaceae</taxon>
        <taxon>Solanoideae</taxon>
        <taxon>Solaneae</taxon>
        <taxon>Solanum</taxon>
        <taxon>Solanum subgen. Lycopersicon</taxon>
    </lineage>
</organism>
<name>A0A6N2C5V4_SOLCI</name>
<protein>
    <submittedName>
        <fullName evidence="2">Uncharacterized protein</fullName>
    </submittedName>
</protein>
<feature type="compositionally biased region" description="Polar residues" evidence="1">
    <location>
        <begin position="1"/>
        <end position="10"/>
    </location>
</feature>
<accession>A0A6N2C5V4</accession>
<reference evidence="2" key="1">
    <citation type="submission" date="2019-05" db="EMBL/GenBank/DDBJ databases">
        <title>The de novo reference genome and transcriptome assemblies of the wild tomato species Solanum chilense.</title>
        <authorList>
            <person name="Stam R."/>
            <person name="Nosenko T."/>
            <person name="Hoerger A.C."/>
            <person name="Stephan W."/>
            <person name="Seidel M.A."/>
            <person name="Kuhn J.M.M."/>
            <person name="Haberer G."/>
            <person name="Tellier A."/>
        </authorList>
    </citation>
    <scope>NUCLEOTIDE SEQUENCE</scope>
    <source>
        <tissue evidence="2">Mature leaves</tissue>
    </source>
</reference>
<gene>
    <name evidence="2" type="ORF">EJD97_023227</name>
</gene>
<comment type="caution">
    <text evidence="2">The sequence shown here is derived from an EMBL/GenBank/DDBJ whole genome shotgun (WGS) entry which is preliminary data.</text>
</comment>
<proteinExistence type="predicted"/>